<dbReference type="RefSeq" id="WP_014786369.1">
    <property type="nucleotide sequence ID" value="NC_018014.1"/>
</dbReference>
<keyword evidence="3" id="KW-0012">Acyltransferase</keyword>
<keyword evidence="3" id="KW-0808">Transferase</keyword>
<dbReference type="GO" id="GO:0016787">
    <property type="term" value="F:hydrolase activity"/>
    <property type="evidence" value="ECO:0007669"/>
    <property type="project" value="UniProtKB-KW"/>
</dbReference>
<keyword evidence="3" id="KW-0378">Hydrolase</keyword>
<organism evidence="3 4">
    <name type="scientific">Terriglobus roseus (strain DSM 18391 / NRRL B-41598 / KBS 63)</name>
    <dbReference type="NCBI Taxonomy" id="926566"/>
    <lineage>
        <taxon>Bacteria</taxon>
        <taxon>Pseudomonadati</taxon>
        <taxon>Acidobacteriota</taxon>
        <taxon>Terriglobia</taxon>
        <taxon>Terriglobales</taxon>
        <taxon>Acidobacteriaceae</taxon>
        <taxon>Terriglobus</taxon>
    </lineage>
</organism>
<evidence type="ECO:0000256" key="1">
    <source>
        <dbReference type="ARBA" id="ARBA00008645"/>
    </source>
</evidence>
<dbReference type="HOGENOM" id="CLU_020336_30_0_0"/>
<reference evidence="3 4" key="1">
    <citation type="submission" date="2012-06" db="EMBL/GenBank/DDBJ databases">
        <title>Complete genome of Terriglobus roseus DSM 18391.</title>
        <authorList>
            <consortium name="US DOE Joint Genome Institute (JGI-PGF)"/>
            <person name="Lucas S."/>
            <person name="Copeland A."/>
            <person name="Lapidus A."/>
            <person name="Glavina del Rio T."/>
            <person name="Dalin E."/>
            <person name="Tice H."/>
            <person name="Bruce D."/>
            <person name="Goodwin L."/>
            <person name="Pitluck S."/>
            <person name="Peters L."/>
            <person name="Mikhailova N."/>
            <person name="Munk A.C.C."/>
            <person name="Kyrpides N."/>
            <person name="Mavromatis K."/>
            <person name="Ivanova N."/>
            <person name="Brettin T."/>
            <person name="Detter J.C."/>
            <person name="Han C."/>
            <person name="Larimer F."/>
            <person name="Land M."/>
            <person name="Hauser L."/>
            <person name="Markowitz V."/>
            <person name="Cheng J.-F."/>
            <person name="Hugenholtz P."/>
            <person name="Woyke T."/>
            <person name="Wu D."/>
            <person name="Brambilla E."/>
            <person name="Klenk H.-P."/>
            <person name="Eisen J.A."/>
        </authorList>
    </citation>
    <scope>NUCLEOTIDE SEQUENCE [LARGE SCALE GENOMIC DNA]</scope>
    <source>
        <strain evidence="4">DSM 18391 / NRRL B-41598 / KBS 63</strain>
    </source>
</reference>
<evidence type="ECO:0000313" key="3">
    <source>
        <dbReference type="EMBL" id="AFL89105.1"/>
    </source>
</evidence>
<dbReference type="SUPFAM" id="SSF53474">
    <property type="entry name" value="alpha/beta-Hydrolases"/>
    <property type="match status" value="1"/>
</dbReference>
<sequence length="268" mass="29305">MKKEASITVQNNVHETGAGEPILFAHGYGCDQQVWRFVTPGFSDHRTILFDHVGAGASDAAAFNRYKYRNLDGYADDILTLCDELELEKVTFVGHSVSAIVGMLAVIKRPEIFSRLVMVAPSPCYINQAGYVGGFTRPDIDALLELLDTNHLGWSAAMAPVIMGNAERPELSDELAGSFCRMNPTIARHFARVTFLSNNLEDLPKVAIPTLILQCADDSIAPATVGEYMHGVMPESQLVMMQATGHCPHLSAPRETIAKIRSFLNQAV</sequence>
<keyword evidence="4" id="KW-1185">Reference proteome</keyword>
<dbReference type="Proteomes" id="UP000006056">
    <property type="component" value="Chromosome"/>
</dbReference>
<dbReference type="GO" id="GO:0016746">
    <property type="term" value="F:acyltransferase activity"/>
    <property type="evidence" value="ECO:0007669"/>
    <property type="project" value="UniProtKB-KW"/>
</dbReference>
<dbReference type="InterPro" id="IPR000073">
    <property type="entry name" value="AB_hydrolase_1"/>
</dbReference>
<dbReference type="KEGG" id="trs:Terro_2870"/>
<evidence type="ECO:0000259" key="2">
    <source>
        <dbReference type="Pfam" id="PF12697"/>
    </source>
</evidence>
<dbReference type="STRING" id="926566.Terro_2870"/>
<feature type="domain" description="AB hydrolase-1" evidence="2">
    <location>
        <begin position="22"/>
        <end position="257"/>
    </location>
</feature>
<dbReference type="EMBL" id="CP003379">
    <property type="protein sequence ID" value="AFL89105.1"/>
    <property type="molecule type" value="Genomic_DNA"/>
</dbReference>
<dbReference type="InterPro" id="IPR029058">
    <property type="entry name" value="AB_hydrolase_fold"/>
</dbReference>
<dbReference type="Pfam" id="PF12697">
    <property type="entry name" value="Abhydrolase_6"/>
    <property type="match status" value="1"/>
</dbReference>
<protein>
    <submittedName>
        <fullName evidence="3">Putative hydrolase or acyltransferase of alpha/beta superfamily</fullName>
    </submittedName>
</protein>
<gene>
    <name evidence="3" type="ordered locus">Terro_2870</name>
</gene>
<dbReference type="PRINTS" id="PR00111">
    <property type="entry name" value="ABHYDROLASE"/>
</dbReference>
<dbReference type="Gene3D" id="3.40.50.1820">
    <property type="entry name" value="alpha/beta hydrolase"/>
    <property type="match status" value="1"/>
</dbReference>
<accession>I3ZIN7</accession>
<proteinExistence type="inferred from homology"/>
<dbReference type="AlphaFoldDB" id="I3ZIN7"/>
<dbReference type="PATRIC" id="fig|926566.3.peg.2858"/>
<name>I3ZIN7_TERRK</name>
<dbReference type="eggNOG" id="COG0596">
    <property type="taxonomic scope" value="Bacteria"/>
</dbReference>
<evidence type="ECO:0000313" key="4">
    <source>
        <dbReference type="Proteomes" id="UP000006056"/>
    </source>
</evidence>
<dbReference type="PANTHER" id="PTHR43039">
    <property type="entry name" value="ESTERASE-RELATED"/>
    <property type="match status" value="1"/>
</dbReference>
<comment type="similarity">
    <text evidence="1">Belongs to the AB hydrolase superfamily.</text>
</comment>